<keyword evidence="12 15" id="KW-0472">Membrane</keyword>
<gene>
    <name evidence="18" type="ORF">GCM10011611_03540</name>
</gene>
<dbReference type="GO" id="GO:0008658">
    <property type="term" value="F:penicillin binding"/>
    <property type="evidence" value="ECO:0007669"/>
    <property type="project" value="InterPro"/>
</dbReference>
<evidence type="ECO:0000256" key="10">
    <source>
        <dbReference type="ARBA" id="ARBA00022984"/>
    </source>
</evidence>
<dbReference type="Proteomes" id="UP000646365">
    <property type="component" value="Unassembled WGS sequence"/>
</dbReference>
<name>A0A8J2YPP0_9PROT</name>
<dbReference type="AlphaFoldDB" id="A0A8J2YPP0"/>
<dbReference type="PANTHER" id="PTHR30627">
    <property type="entry name" value="PEPTIDOGLYCAN D,D-TRANSPEPTIDASE"/>
    <property type="match status" value="1"/>
</dbReference>
<dbReference type="EMBL" id="BMJQ01000001">
    <property type="protein sequence ID" value="GGF01288.1"/>
    <property type="molecule type" value="Genomic_DNA"/>
</dbReference>
<dbReference type="InterPro" id="IPR012338">
    <property type="entry name" value="Beta-lactam/transpept-like"/>
</dbReference>
<evidence type="ECO:0000256" key="3">
    <source>
        <dbReference type="ARBA" id="ARBA00022475"/>
    </source>
</evidence>
<dbReference type="SUPFAM" id="SSF56601">
    <property type="entry name" value="beta-lactamase/transpeptidase-like"/>
    <property type="match status" value="1"/>
</dbReference>
<dbReference type="GO" id="GO:0009002">
    <property type="term" value="F:serine-type D-Ala-D-Ala carboxypeptidase activity"/>
    <property type="evidence" value="ECO:0007669"/>
    <property type="project" value="InterPro"/>
</dbReference>
<feature type="transmembrane region" description="Helical" evidence="15">
    <location>
        <begin position="21"/>
        <end position="40"/>
    </location>
</feature>
<evidence type="ECO:0000256" key="14">
    <source>
        <dbReference type="SAM" id="MobiDB-lite"/>
    </source>
</evidence>
<comment type="caution">
    <text evidence="18">The sequence shown here is derived from an EMBL/GenBank/DDBJ whole genome shotgun (WGS) entry which is preliminary data.</text>
</comment>
<dbReference type="InterPro" id="IPR036138">
    <property type="entry name" value="PBP_dimer_sf"/>
</dbReference>
<keyword evidence="9" id="KW-0133">Cell shape</keyword>
<dbReference type="Gene3D" id="3.90.1310.10">
    <property type="entry name" value="Penicillin-binding protein 2a (Domain 2)"/>
    <property type="match status" value="1"/>
</dbReference>
<evidence type="ECO:0000256" key="2">
    <source>
        <dbReference type="ARBA" id="ARBA00004236"/>
    </source>
</evidence>
<evidence type="ECO:0000259" key="17">
    <source>
        <dbReference type="Pfam" id="PF03717"/>
    </source>
</evidence>
<dbReference type="InterPro" id="IPR050515">
    <property type="entry name" value="Beta-lactam/transpept"/>
</dbReference>
<keyword evidence="11 15" id="KW-1133">Transmembrane helix</keyword>
<evidence type="ECO:0000256" key="4">
    <source>
        <dbReference type="ARBA" id="ARBA00022519"/>
    </source>
</evidence>
<evidence type="ECO:0000256" key="7">
    <source>
        <dbReference type="ARBA" id="ARBA00022692"/>
    </source>
</evidence>
<reference evidence="18" key="1">
    <citation type="journal article" date="2014" name="Int. J. Syst. Evol. Microbiol.">
        <title>Complete genome sequence of Corynebacterium casei LMG S-19264T (=DSM 44701T), isolated from a smear-ripened cheese.</title>
        <authorList>
            <consortium name="US DOE Joint Genome Institute (JGI-PGF)"/>
            <person name="Walter F."/>
            <person name="Albersmeier A."/>
            <person name="Kalinowski J."/>
            <person name="Ruckert C."/>
        </authorList>
    </citation>
    <scope>NUCLEOTIDE SEQUENCE</scope>
    <source>
        <strain evidence="18">CGMCC 1.15725</strain>
    </source>
</reference>
<comment type="subcellular location">
    <subcellularLocation>
        <location evidence="2">Cell membrane</location>
    </subcellularLocation>
    <subcellularLocation>
        <location evidence="1">Membrane</location>
        <topology evidence="1">Single-pass membrane protein</topology>
    </subcellularLocation>
</comment>
<keyword evidence="5" id="KW-0121">Carboxypeptidase</keyword>
<dbReference type="Pfam" id="PF03717">
    <property type="entry name" value="PBP_dimer"/>
    <property type="match status" value="1"/>
</dbReference>
<dbReference type="InterPro" id="IPR001460">
    <property type="entry name" value="PCN-bd_Tpept"/>
</dbReference>
<dbReference type="GO" id="GO:0005886">
    <property type="term" value="C:plasma membrane"/>
    <property type="evidence" value="ECO:0007669"/>
    <property type="project" value="UniProtKB-SubCell"/>
</dbReference>
<dbReference type="NCBIfam" id="TIGR03423">
    <property type="entry name" value="pbp2_mrdA"/>
    <property type="match status" value="1"/>
</dbReference>
<dbReference type="InterPro" id="IPR017790">
    <property type="entry name" value="Penicillin-binding_protein_2"/>
</dbReference>
<evidence type="ECO:0000256" key="12">
    <source>
        <dbReference type="ARBA" id="ARBA00023136"/>
    </source>
</evidence>
<dbReference type="GO" id="GO:0006508">
    <property type="term" value="P:proteolysis"/>
    <property type="evidence" value="ECO:0007669"/>
    <property type="project" value="UniProtKB-KW"/>
</dbReference>
<keyword evidence="13" id="KW-0961">Cell wall biogenesis/degradation</keyword>
<keyword evidence="7 15" id="KW-0812">Transmembrane</keyword>
<dbReference type="Gene3D" id="3.40.710.10">
    <property type="entry name" value="DD-peptidase/beta-lactamase superfamily"/>
    <property type="match status" value="1"/>
</dbReference>
<dbReference type="PANTHER" id="PTHR30627:SF2">
    <property type="entry name" value="PEPTIDOGLYCAN D,D-TRANSPEPTIDASE MRDA"/>
    <property type="match status" value="1"/>
</dbReference>
<keyword evidence="10" id="KW-0573">Peptidoglycan synthesis</keyword>
<reference evidence="18" key="2">
    <citation type="submission" date="2020-09" db="EMBL/GenBank/DDBJ databases">
        <authorList>
            <person name="Sun Q."/>
            <person name="Zhou Y."/>
        </authorList>
    </citation>
    <scope>NUCLEOTIDE SEQUENCE</scope>
    <source>
        <strain evidence="18">CGMCC 1.15725</strain>
    </source>
</reference>
<keyword evidence="3" id="KW-1003">Cell membrane</keyword>
<dbReference type="SUPFAM" id="SSF56519">
    <property type="entry name" value="Penicillin binding protein dimerisation domain"/>
    <property type="match status" value="1"/>
</dbReference>
<dbReference type="GO" id="GO:0071555">
    <property type="term" value="P:cell wall organization"/>
    <property type="evidence" value="ECO:0007669"/>
    <property type="project" value="UniProtKB-KW"/>
</dbReference>
<evidence type="ECO:0000313" key="19">
    <source>
        <dbReference type="Proteomes" id="UP000646365"/>
    </source>
</evidence>
<evidence type="ECO:0000256" key="15">
    <source>
        <dbReference type="SAM" id="Phobius"/>
    </source>
</evidence>
<evidence type="ECO:0000256" key="11">
    <source>
        <dbReference type="ARBA" id="ARBA00022989"/>
    </source>
</evidence>
<dbReference type="GO" id="GO:0071972">
    <property type="term" value="F:peptidoglycan L,D-transpeptidase activity"/>
    <property type="evidence" value="ECO:0007669"/>
    <property type="project" value="TreeGrafter"/>
</dbReference>
<evidence type="ECO:0000256" key="5">
    <source>
        <dbReference type="ARBA" id="ARBA00022645"/>
    </source>
</evidence>
<keyword evidence="8" id="KW-0378">Hydrolase</keyword>
<evidence type="ECO:0000256" key="6">
    <source>
        <dbReference type="ARBA" id="ARBA00022670"/>
    </source>
</evidence>
<proteinExistence type="predicted"/>
<evidence type="ECO:0000256" key="8">
    <source>
        <dbReference type="ARBA" id="ARBA00022801"/>
    </source>
</evidence>
<dbReference type="GO" id="GO:0009252">
    <property type="term" value="P:peptidoglycan biosynthetic process"/>
    <property type="evidence" value="ECO:0007669"/>
    <property type="project" value="UniProtKB-KW"/>
</dbReference>
<evidence type="ECO:0000256" key="9">
    <source>
        <dbReference type="ARBA" id="ARBA00022960"/>
    </source>
</evidence>
<dbReference type="GO" id="GO:0008360">
    <property type="term" value="P:regulation of cell shape"/>
    <property type="evidence" value="ECO:0007669"/>
    <property type="project" value="UniProtKB-KW"/>
</dbReference>
<evidence type="ECO:0000259" key="16">
    <source>
        <dbReference type="Pfam" id="PF00905"/>
    </source>
</evidence>
<dbReference type="Gene3D" id="3.30.1390.30">
    <property type="entry name" value="Penicillin-binding protein 2a, domain 3"/>
    <property type="match status" value="1"/>
</dbReference>
<keyword evidence="6" id="KW-0645">Protease</keyword>
<evidence type="ECO:0000256" key="13">
    <source>
        <dbReference type="ARBA" id="ARBA00023316"/>
    </source>
</evidence>
<dbReference type="Pfam" id="PF00905">
    <property type="entry name" value="Transpeptidase"/>
    <property type="match status" value="1"/>
</dbReference>
<dbReference type="RefSeq" id="WP_308422376.1">
    <property type="nucleotide sequence ID" value="NZ_BMJQ01000001.1"/>
</dbReference>
<sequence length="641" mass="70269">MKPRPLAQDKSRYKVLTRRTLMLGGIQLGLVGALTARMYYLQVLQADKYKVLAEENRINLRLLAPQRGRILDRFGVPLAVNQQSYRVVLVAEQAGDIDSTLNAIGTLIPLGDNERHRVLREIKSKHSFVPIVVRENLSWEEVARIEVNVPELPGVQIEVGRNRYYPFADRTSHITGYVAPVSEKELTGDPLMELPDFRIGKSGIEKSMDLELRGTAGTSQIEVNAFGRVVREISRDDGQPGQEVATTLDMALQDFTMRRLRSEEAATCIVMDVVTGEILTMASSPSYDANSFTHGLKASVWNALNTDPHTPLYNKATQGVNPPGSTFKPVVAMAALDSGVITPDFRVNCPGVFTLGDHEYHCWRHGGHGTLDLHGGLKNSCDVYFYEVAMRVGVDRVAAMAHRLGMGELTGIDIPNERPGNIPTRAWKLKKFGVRWVDGDTPSIGIGQGYIAVTPLQLVTMLSRIISNRALVPHLERQPGIMEAGKPFDPDFGAKDYPSLGFNPAHINAVLSGMNAVTNELGGTAYGARITDPGMEMGGKSGTSQFRQITAAERERGIKKGEQLPWKDREHALFIAFAPVGNPRYACAVFIEHGIAGGKYAAPIARDVLRECQRRDPSRRVPPDPLIVADAGAASTPDKTP</sequence>
<feature type="domain" description="Penicillin-binding protein dimerisation" evidence="17">
    <location>
        <begin position="64"/>
        <end position="233"/>
    </location>
</feature>
<accession>A0A8J2YPP0</accession>
<protein>
    <submittedName>
        <fullName evidence="18">Peptidoglycan glycosyltransferase</fullName>
    </submittedName>
</protein>
<keyword evidence="4" id="KW-0997">Cell inner membrane</keyword>
<evidence type="ECO:0000256" key="1">
    <source>
        <dbReference type="ARBA" id="ARBA00004167"/>
    </source>
</evidence>
<dbReference type="InterPro" id="IPR005311">
    <property type="entry name" value="PBP_dimer"/>
</dbReference>
<feature type="region of interest" description="Disordered" evidence="14">
    <location>
        <begin position="614"/>
        <end position="641"/>
    </location>
</feature>
<keyword evidence="19" id="KW-1185">Reference proteome</keyword>
<evidence type="ECO:0000313" key="18">
    <source>
        <dbReference type="EMBL" id="GGF01288.1"/>
    </source>
</evidence>
<feature type="domain" description="Penicillin-binding protein transpeptidase" evidence="16">
    <location>
        <begin position="267"/>
        <end position="609"/>
    </location>
</feature>
<organism evidence="18 19">
    <name type="scientific">Aliidongia dinghuensis</name>
    <dbReference type="NCBI Taxonomy" id="1867774"/>
    <lineage>
        <taxon>Bacteria</taxon>
        <taxon>Pseudomonadati</taxon>
        <taxon>Pseudomonadota</taxon>
        <taxon>Alphaproteobacteria</taxon>
        <taxon>Rhodospirillales</taxon>
        <taxon>Dongiaceae</taxon>
        <taxon>Aliidongia</taxon>
    </lineage>
</organism>